<dbReference type="GO" id="GO:0000398">
    <property type="term" value="P:mRNA splicing, via spliceosome"/>
    <property type="evidence" value="ECO:0007669"/>
    <property type="project" value="InterPro"/>
</dbReference>
<proteinExistence type="predicted"/>
<feature type="domain" description="Pre-mRNA-splicing factor 3" evidence="2">
    <location>
        <begin position="31"/>
        <end position="236"/>
    </location>
</feature>
<reference evidence="3 4" key="1">
    <citation type="journal article" date="2018" name="PLoS ONE">
        <title>The draft genome of Kipferlia bialata reveals reductive genome evolution in fornicate parasites.</title>
        <authorList>
            <person name="Tanifuji G."/>
            <person name="Takabayashi S."/>
            <person name="Kume K."/>
            <person name="Takagi M."/>
            <person name="Nakayama T."/>
            <person name="Kamikawa R."/>
            <person name="Inagaki Y."/>
            <person name="Hashimoto T."/>
        </authorList>
    </citation>
    <scope>NUCLEOTIDE SEQUENCE [LARGE SCALE GENOMIC DNA]</scope>
    <source>
        <strain evidence="3">NY0173</strain>
    </source>
</reference>
<feature type="compositionally biased region" description="Basic residues" evidence="1">
    <location>
        <begin position="44"/>
        <end position="54"/>
    </location>
</feature>
<evidence type="ECO:0000259" key="2">
    <source>
        <dbReference type="Pfam" id="PF08572"/>
    </source>
</evidence>
<comment type="caution">
    <text evidence="3">The sequence shown here is derived from an EMBL/GenBank/DDBJ whole genome shotgun (WGS) entry which is preliminary data.</text>
</comment>
<feature type="region of interest" description="Disordered" evidence="1">
    <location>
        <begin position="23"/>
        <end position="54"/>
    </location>
</feature>
<dbReference type="PANTHER" id="PTHR14212:SF0">
    <property type="entry name" value="U4_U6 SMALL NUCLEAR RIBONUCLEOPROTEIN PRP3"/>
    <property type="match status" value="1"/>
</dbReference>
<name>A0A9K3D2E2_9EUKA</name>
<dbReference type="GO" id="GO:0046540">
    <property type="term" value="C:U4/U6 x U5 tri-snRNP complex"/>
    <property type="evidence" value="ECO:0007669"/>
    <property type="project" value="InterPro"/>
</dbReference>
<feature type="compositionally biased region" description="Basic and acidic residues" evidence="1">
    <location>
        <begin position="25"/>
        <end position="36"/>
    </location>
</feature>
<dbReference type="AlphaFoldDB" id="A0A9K3D2E2"/>
<dbReference type="InterPro" id="IPR027104">
    <property type="entry name" value="Prp3"/>
</dbReference>
<sequence>MSTPAVSLTKLSSVRSVLAKQALAKKRESEKKRVEASDALSINMKRRQSQPKTAVRKRWKISQRGEEKMKKKGRKLRIVPAREAKERITQSDSAFFDSRGTLSRMDRPRRATIQLNAQGTASKRWAQRGGRSSLTRPMLMGGDHVFSWDEGKADLYVQPTECLLPKPTDVEPHPQAGAHAYPPDLPAYLTLKEQRRLRHLNRLRRAKERELRIQMGQEEARPAKVTLANMSRVLVTLANMSRVLGTSVSLSVSLSLHINIYLPLP</sequence>
<protein>
    <recommendedName>
        <fullName evidence="2">Pre-mRNA-splicing factor 3 domain-containing protein</fullName>
    </recommendedName>
</protein>
<evidence type="ECO:0000313" key="3">
    <source>
        <dbReference type="EMBL" id="GIQ86841.1"/>
    </source>
</evidence>
<dbReference type="EMBL" id="BDIP01002795">
    <property type="protein sequence ID" value="GIQ86841.1"/>
    <property type="molecule type" value="Genomic_DNA"/>
</dbReference>
<dbReference type="Proteomes" id="UP000265618">
    <property type="component" value="Unassembled WGS sequence"/>
</dbReference>
<dbReference type="PANTHER" id="PTHR14212">
    <property type="entry name" value="U4/U6-ASSOCIATED RNA SPLICING FACTOR-RELATED"/>
    <property type="match status" value="1"/>
</dbReference>
<accession>A0A9K3D2E2</accession>
<dbReference type="InterPro" id="IPR013881">
    <property type="entry name" value="Pre-mRNA_splic_Prp3_dom"/>
</dbReference>
<evidence type="ECO:0000313" key="4">
    <source>
        <dbReference type="Proteomes" id="UP000265618"/>
    </source>
</evidence>
<gene>
    <name evidence="3" type="ORF">KIPB_008768</name>
</gene>
<dbReference type="Pfam" id="PF08572">
    <property type="entry name" value="PRP3"/>
    <property type="match status" value="1"/>
</dbReference>
<keyword evidence="4" id="KW-1185">Reference proteome</keyword>
<organism evidence="3 4">
    <name type="scientific">Kipferlia bialata</name>
    <dbReference type="NCBI Taxonomy" id="797122"/>
    <lineage>
        <taxon>Eukaryota</taxon>
        <taxon>Metamonada</taxon>
        <taxon>Carpediemonas-like organisms</taxon>
        <taxon>Kipferlia</taxon>
    </lineage>
</organism>
<evidence type="ECO:0000256" key="1">
    <source>
        <dbReference type="SAM" id="MobiDB-lite"/>
    </source>
</evidence>